<evidence type="ECO:0000259" key="8">
    <source>
        <dbReference type="Pfam" id="PF00924"/>
    </source>
</evidence>
<dbReference type="PANTHER" id="PTHR30460:SF0">
    <property type="entry name" value="MODERATE CONDUCTANCE MECHANOSENSITIVE CHANNEL YBIO"/>
    <property type="match status" value="1"/>
</dbReference>
<dbReference type="Pfam" id="PF21082">
    <property type="entry name" value="MS_channel_3rd"/>
    <property type="match status" value="1"/>
</dbReference>
<dbReference type="AlphaFoldDB" id="A0A1U7IQZ4"/>
<dbReference type="Pfam" id="PF00924">
    <property type="entry name" value="MS_channel_2nd"/>
    <property type="match status" value="1"/>
</dbReference>
<dbReference type="Gene3D" id="3.30.70.100">
    <property type="match status" value="1"/>
</dbReference>
<evidence type="ECO:0000256" key="5">
    <source>
        <dbReference type="ARBA" id="ARBA00022989"/>
    </source>
</evidence>
<dbReference type="InterPro" id="IPR011066">
    <property type="entry name" value="MscS_channel_C_sf"/>
</dbReference>
<feature type="transmembrane region" description="Helical" evidence="7">
    <location>
        <begin position="247"/>
        <end position="264"/>
    </location>
</feature>
<evidence type="ECO:0000313" key="10">
    <source>
        <dbReference type="EMBL" id="OKH39765.1"/>
    </source>
</evidence>
<dbReference type="InterPro" id="IPR023408">
    <property type="entry name" value="MscS_beta-dom_sf"/>
</dbReference>
<dbReference type="InterPro" id="IPR010920">
    <property type="entry name" value="LSM_dom_sf"/>
</dbReference>
<evidence type="ECO:0000256" key="6">
    <source>
        <dbReference type="ARBA" id="ARBA00023136"/>
    </source>
</evidence>
<dbReference type="InterPro" id="IPR045276">
    <property type="entry name" value="YbiO_bact"/>
</dbReference>
<name>A0A1U7IQZ4_9CYAN</name>
<dbReference type="SUPFAM" id="SSF82689">
    <property type="entry name" value="Mechanosensitive channel protein MscS (YggB), C-terminal domain"/>
    <property type="match status" value="1"/>
</dbReference>
<comment type="similarity">
    <text evidence="2">Belongs to the MscS (TC 1.A.23) family.</text>
</comment>
<evidence type="ECO:0000256" key="7">
    <source>
        <dbReference type="SAM" id="Phobius"/>
    </source>
</evidence>
<evidence type="ECO:0000256" key="2">
    <source>
        <dbReference type="ARBA" id="ARBA00008017"/>
    </source>
</evidence>
<dbReference type="InterPro" id="IPR049278">
    <property type="entry name" value="MS_channel_C"/>
</dbReference>
<keyword evidence="4 7" id="KW-0812">Transmembrane</keyword>
<feature type="transmembrane region" description="Helical" evidence="7">
    <location>
        <begin position="334"/>
        <end position="355"/>
    </location>
</feature>
<feature type="transmembrane region" description="Helical" evidence="7">
    <location>
        <begin position="165"/>
        <end position="185"/>
    </location>
</feature>
<keyword evidence="3" id="KW-1003">Cell membrane</keyword>
<dbReference type="EMBL" id="MRCE01000004">
    <property type="protein sequence ID" value="OKH39765.1"/>
    <property type="molecule type" value="Genomic_DNA"/>
</dbReference>
<feature type="domain" description="Mechanosensitive ion channel MscS C-terminal" evidence="9">
    <location>
        <begin position="452"/>
        <end position="537"/>
    </location>
</feature>
<accession>A0A1U7IQZ4</accession>
<dbReference type="GO" id="GO:0008381">
    <property type="term" value="F:mechanosensitive monoatomic ion channel activity"/>
    <property type="evidence" value="ECO:0007669"/>
    <property type="project" value="InterPro"/>
</dbReference>
<comment type="subcellular location">
    <subcellularLocation>
        <location evidence="1">Cell membrane</location>
        <topology evidence="1">Multi-pass membrane protein</topology>
    </subcellularLocation>
</comment>
<feature type="transmembrane region" description="Helical" evidence="7">
    <location>
        <begin position="284"/>
        <end position="306"/>
    </location>
</feature>
<evidence type="ECO:0000256" key="3">
    <source>
        <dbReference type="ARBA" id="ARBA00022475"/>
    </source>
</evidence>
<evidence type="ECO:0000313" key="11">
    <source>
        <dbReference type="Proteomes" id="UP000185860"/>
    </source>
</evidence>
<reference evidence="10 11" key="1">
    <citation type="submission" date="2016-11" db="EMBL/GenBank/DDBJ databases">
        <title>Draft Genome Sequences of Nine Cyanobacterial Strains from Diverse Habitats.</title>
        <authorList>
            <person name="Zhu T."/>
            <person name="Hou S."/>
            <person name="Lu X."/>
            <person name="Hess W.R."/>
        </authorList>
    </citation>
    <scope>NUCLEOTIDE SEQUENCE [LARGE SCALE GENOMIC DNA]</scope>
    <source>
        <strain evidence="10 11">IAM M-71</strain>
    </source>
</reference>
<gene>
    <name evidence="10" type="ORF">NIES2119_05835</name>
</gene>
<dbReference type="SUPFAM" id="SSF50182">
    <property type="entry name" value="Sm-like ribonucleoproteins"/>
    <property type="match status" value="1"/>
</dbReference>
<feature type="domain" description="Mechanosensitive ion channel MscS" evidence="8">
    <location>
        <begin position="381"/>
        <end position="445"/>
    </location>
</feature>
<evidence type="ECO:0000259" key="9">
    <source>
        <dbReference type="Pfam" id="PF21082"/>
    </source>
</evidence>
<dbReference type="PANTHER" id="PTHR30460">
    <property type="entry name" value="MODERATE CONDUCTANCE MECHANOSENSITIVE CHANNEL YBIO"/>
    <property type="match status" value="1"/>
</dbReference>
<dbReference type="Proteomes" id="UP000185860">
    <property type="component" value="Unassembled WGS sequence"/>
</dbReference>
<dbReference type="GO" id="GO:0005886">
    <property type="term" value="C:plasma membrane"/>
    <property type="evidence" value="ECO:0007669"/>
    <property type="project" value="UniProtKB-SubCell"/>
</dbReference>
<keyword evidence="6 7" id="KW-0472">Membrane</keyword>
<dbReference type="STRING" id="454136.NIES2119_05835"/>
<evidence type="ECO:0008006" key="12">
    <source>
        <dbReference type="Google" id="ProtNLM"/>
    </source>
</evidence>
<organism evidence="10 11">
    <name type="scientific">[Phormidium ambiguum] IAM M-71</name>
    <dbReference type="NCBI Taxonomy" id="454136"/>
    <lineage>
        <taxon>Bacteria</taxon>
        <taxon>Bacillati</taxon>
        <taxon>Cyanobacteriota</taxon>
        <taxon>Cyanophyceae</taxon>
        <taxon>Oscillatoriophycideae</taxon>
        <taxon>Aerosakkonematales</taxon>
        <taxon>Aerosakkonemataceae</taxon>
        <taxon>Floridanema</taxon>
    </lineage>
</organism>
<dbReference type="Gene3D" id="2.30.30.60">
    <property type="match status" value="1"/>
</dbReference>
<dbReference type="InterPro" id="IPR006685">
    <property type="entry name" value="MscS_channel_2nd"/>
</dbReference>
<dbReference type="Gene3D" id="1.10.287.1260">
    <property type="match status" value="1"/>
</dbReference>
<proteinExistence type="inferred from homology"/>
<keyword evidence="5 7" id="KW-1133">Transmembrane helix</keyword>
<protein>
    <recommendedName>
        <fullName evidence="12">Mechanosensitive ion channel protein MscS</fullName>
    </recommendedName>
</protein>
<evidence type="ECO:0000256" key="1">
    <source>
        <dbReference type="ARBA" id="ARBA00004651"/>
    </source>
</evidence>
<evidence type="ECO:0000256" key="4">
    <source>
        <dbReference type="ARBA" id="ARBA00022692"/>
    </source>
</evidence>
<sequence>MTCVWLLFSSMTIAHTEELEGALQWKPFGLIGDVAYAPVRLDGRNLFSIAAERKNEKNDRWGLGTLEIRRNRIENRLNSQVQYLIENRVDSRSLQVFTTQLNKQMAVQVALNGETTKPIITVTALDAEIYGLTESEVAQEYAEQIRQALLQAIEERKPDVWRTQIQSAGIVGAIAILSIALLFWWQQRIGKVRRRLRQEFNNYQELLIEQQTAVGMNGELSPDASEQQQHLLALKRRIDRKTWQKRILQLLLLGVGVIGLAWILQRFPQTRLLGVLLFRQPIGLLLIGLTIAIVINWSHLLIDWLLTKWVGTEERLPIAQIERRRRRLLTLSPAWKSITTMLLVGVGLILAYTLFSLSTGLTLFTEIGVLGLAASLALQSSIKDALTGWMLLAKDAFTVGDSITIKDATGIVEDMGLFLTQIRSSPGELITIRNGEINQIINSSKDWSRMDFTVLVDYDSDIKKAMTLMKEVFKTMQTDPVWGVQLLGEPDILGMEKFDQHGILLRIRTQTQPGQQFSVTREFRLRLNQAFKEAGIKLPIPQQEVRYREP</sequence>
<comment type="caution">
    <text evidence="10">The sequence shown here is derived from an EMBL/GenBank/DDBJ whole genome shotgun (WGS) entry which is preliminary data.</text>
</comment>